<keyword evidence="4 6" id="KW-1133">Transmembrane helix</keyword>
<dbReference type="GO" id="GO:0015171">
    <property type="term" value="F:amino acid transmembrane transporter activity"/>
    <property type="evidence" value="ECO:0007669"/>
    <property type="project" value="TreeGrafter"/>
</dbReference>
<evidence type="ECO:0000313" key="7">
    <source>
        <dbReference type="EMBL" id="MBV6286751.1"/>
    </source>
</evidence>
<evidence type="ECO:0000256" key="1">
    <source>
        <dbReference type="ARBA" id="ARBA00004651"/>
    </source>
</evidence>
<feature type="transmembrane region" description="Helical" evidence="6">
    <location>
        <begin position="175"/>
        <end position="194"/>
    </location>
</feature>
<dbReference type="PANTHER" id="PTHR30086">
    <property type="entry name" value="ARGININE EXPORTER PROTEIN ARGO"/>
    <property type="match status" value="1"/>
</dbReference>
<evidence type="ECO:0000256" key="2">
    <source>
        <dbReference type="ARBA" id="ARBA00022475"/>
    </source>
</evidence>
<dbReference type="PANTHER" id="PTHR30086:SF20">
    <property type="entry name" value="ARGININE EXPORTER PROTEIN ARGO-RELATED"/>
    <property type="match status" value="1"/>
</dbReference>
<reference evidence="7" key="1">
    <citation type="journal article" date="2022" name="Int. J. Syst. Evol. Microbiol.">
        <title>Pseudomonas aegrilactucae sp. nov. and Pseudomonas morbosilactucae sp. nov., pathogens causing bacterial rot of lettuce in Japan.</title>
        <authorList>
            <person name="Sawada H."/>
            <person name="Fujikawa T."/>
            <person name="Satou M."/>
        </authorList>
    </citation>
    <scope>NUCLEOTIDE SEQUENCE</scope>
    <source>
        <strain evidence="7">MAFF 301350</strain>
    </source>
</reference>
<accession>A0A9Q2XIL0</accession>
<dbReference type="AlphaFoldDB" id="A0A9Q2XIL0"/>
<comment type="subcellular location">
    <subcellularLocation>
        <location evidence="1">Cell membrane</location>
        <topology evidence="1">Multi-pass membrane protein</topology>
    </subcellularLocation>
</comment>
<dbReference type="InterPro" id="IPR001123">
    <property type="entry name" value="LeuE-type"/>
</dbReference>
<dbReference type="Pfam" id="PF01810">
    <property type="entry name" value="LysE"/>
    <property type="match status" value="1"/>
</dbReference>
<proteinExistence type="predicted"/>
<keyword evidence="5 6" id="KW-0472">Membrane</keyword>
<organism evidence="7 8">
    <name type="scientific">Pseudomonas aegrilactucae</name>
    <dbReference type="NCBI Taxonomy" id="2854028"/>
    <lineage>
        <taxon>Bacteria</taxon>
        <taxon>Pseudomonadati</taxon>
        <taxon>Pseudomonadota</taxon>
        <taxon>Gammaproteobacteria</taxon>
        <taxon>Pseudomonadales</taxon>
        <taxon>Pseudomonadaceae</taxon>
        <taxon>Pseudomonas</taxon>
    </lineage>
</organism>
<dbReference type="GO" id="GO:0005886">
    <property type="term" value="C:plasma membrane"/>
    <property type="evidence" value="ECO:0007669"/>
    <property type="project" value="UniProtKB-SubCell"/>
</dbReference>
<feature type="transmembrane region" description="Helical" evidence="6">
    <location>
        <begin position="42"/>
        <end position="65"/>
    </location>
</feature>
<keyword evidence="3 6" id="KW-0812">Transmembrane</keyword>
<feature type="transmembrane region" description="Helical" evidence="6">
    <location>
        <begin position="144"/>
        <end position="163"/>
    </location>
</feature>
<dbReference type="EMBL" id="JAHTBI010000019">
    <property type="protein sequence ID" value="MBV6286751.1"/>
    <property type="molecule type" value="Genomic_DNA"/>
</dbReference>
<keyword evidence="8" id="KW-1185">Reference proteome</keyword>
<feature type="transmembrane region" description="Helical" evidence="6">
    <location>
        <begin position="71"/>
        <end position="88"/>
    </location>
</feature>
<feature type="transmembrane region" description="Helical" evidence="6">
    <location>
        <begin position="6"/>
        <end position="30"/>
    </location>
</feature>
<name>A0A9Q2XIL0_9PSED</name>
<evidence type="ECO:0000256" key="6">
    <source>
        <dbReference type="SAM" id="Phobius"/>
    </source>
</evidence>
<protein>
    <submittedName>
        <fullName evidence="7">LysE family translocator</fullName>
    </submittedName>
</protein>
<sequence>MNTALLFAYLGTVLILIATPGPVVALVIGTSGRAGTWAAVRTALGANAASLVLVGAAALILAGSLALSPQVLNGVALLGCAFMAWLGWDTLRAPVQAQATPGRAGGWWHGFMVGIANPKDILFFVAFFPQFIHVTASFGSSIGVLALVWVVVDLGVLALYIGLIRGAVAQRHRALVARFSGAVLLLVAVAGAVYSTQALLSA</sequence>
<evidence type="ECO:0000256" key="4">
    <source>
        <dbReference type="ARBA" id="ARBA00022989"/>
    </source>
</evidence>
<evidence type="ECO:0000256" key="5">
    <source>
        <dbReference type="ARBA" id="ARBA00023136"/>
    </source>
</evidence>
<dbReference type="Proteomes" id="UP001106592">
    <property type="component" value="Unassembled WGS sequence"/>
</dbReference>
<reference evidence="7" key="2">
    <citation type="journal article" date="2023" name="Plant Pathol.">
        <title>Dismantling and reorganizing Pseudomonas marginalis sensu#lato.</title>
        <authorList>
            <person name="Sawada H."/>
            <person name="Fujikawa T."/>
            <person name="Satou M."/>
        </authorList>
    </citation>
    <scope>NUCLEOTIDE SEQUENCE</scope>
    <source>
        <strain evidence="7">MAFF 301350</strain>
    </source>
</reference>
<dbReference type="RefSeq" id="WP_217974489.1">
    <property type="nucleotide sequence ID" value="NZ_JAHTBI010000019.1"/>
</dbReference>
<keyword evidence="2" id="KW-1003">Cell membrane</keyword>
<gene>
    <name evidence="7" type="ORF">KUO17_06835</name>
</gene>
<comment type="caution">
    <text evidence="7">The sequence shown here is derived from an EMBL/GenBank/DDBJ whole genome shotgun (WGS) entry which is preliminary data.</text>
</comment>
<evidence type="ECO:0000313" key="8">
    <source>
        <dbReference type="Proteomes" id="UP001106592"/>
    </source>
</evidence>
<evidence type="ECO:0000256" key="3">
    <source>
        <dbReference type="ARBA" id="ARBA00022692"/>
    </source>
</evidence>